<evidence type="ECO:0000313" key="1">
    <source>
        <dbReference type="EMBL" id="THE11733.1"/>
    </source>
</evidence>
<sequence length="71" mass="8262">MYVVHYFENNNLLLTQLVQTVPSVDDSIKIKGKKGKVSKVIDIDERNIHVQVELDRIVKKKAVDDSKKKRR</sequence>
<dbReference type="Proteomes" id="UP000306477">
    <property type="component" value="Unassembled WGS sequence"/>
</dbReference>
<name>A0A4V3V7L9_9BACI</name>
<gene>
    <name evidence="1" type="ORF">E1I69_14100</name>
</gene>
<proteinExistence type="predicted"/>
<dbReference type="RefSeq" id="WP_136380222.1">
    <property type="nucleotide sequence ID" value="NZ_SLUB01000025.1"/>
</dbReference>
<comment type="caution">
    <text evidence="1">The sequence shown here is derived from an EMBL/GenBank/DDBJ whole genome shotgun (WGS) entry which is preliminary data.</text>
</comment>
<organism evidence="1 2">
    <name type="scientific">Bacillus timonensis</name>
    <dbReference type="NCBI Taxonomy" id="1033734"/>
    <lineage>
        <taxon>Bacteria</taxon>
        <taxon>Bacillati</taxon>
        <taxon>Bacillota</taxon>
        <taxon>Bacilli</taxon>
        <taxon>Bacillales</taxon>
        <taxon>Bacillaceae</taxon>
        <taxon>Bacillus</taxon>
    </lineage>
</organism>
<dbReference type="EMBL" id="SLUB01000025">
    <property type="protein sequence ID" value="THE11733.1"/>
    <property type="molecule type" value="Genomic_DNA"/>
</dbReference>
<protein>
    <submittedName>
        <fullName evidence="1">Uncharacterized protein</fullName>
    </submittedName>
</protein>
<evidence type="ECO:0000313" key="2">
    <source>
        <dbReference type="Proteomes" id="UP000306477"/>
    </source>
</evidence>
<dbReference type="AlphaFoldDB" id="A0A4V3V7L9"/>
<accession>A0A4V3V7L9</accession>
<keyword evidence="2" id="KW-1185">Reference proteome</keyword>
<reference evidence="1 2" key="1">
    <citation type="journal article" date="2019" name="Indoor Air">
        <title>Impacts of indoor surface finishes on bacterial viability.</title>
        <authorList>
            <person name="Hu J."/>
            <person name="Maamar S.B."/>
            <person name="Glawe A.J."/>
            <person name="Gottel N."/>
            <person name="Gilbert J.A."/>
            <person name="Hartmann E.M."/>
        </authorList>
    </citation>
    <scope>NUCLEOTIDE SEQUENCE [LARGE SCALE GENOMIC DNA]</scope>
    <source>
        <strain evidence="1 2">AF060A6</strain>
    </source>
</reference>